<sequence>ESIVWPQPEDQTVDPTFDLRISF</sequence>
<comment type="caution">
    <text evidence="1">The sequence shown here is derived from an EMBL/GenBank/DDBJ whole genome shotgun (WGS) entry which is preliminary data.</text>
</comment>
<keyword evidence="2" id="KW-1185">Reference proteome</keyword>
<feature type="non-terminal residue" evidence="1">
    <location>
        <position position="1"/>
    </location>
</feature>
<reference evidence="1 2" key="1">
    <citation type="journal article" date="2019" name="J. Hered.">
        <title>An Improved Genome Assembly for Drosophila navojoa, the Basal Species in the mojavensis Cluster.</title>
        <authorList>
            <person name="Vanderlinde T."/>
            <person name="Dupim E.G."/>
            <person name="Nazario-Yepiz N.O."/>
            <person name="Carvalho A.B."/>
        </authorList>
    </citation>
    <scope>NUCLEOTIDE SEQUENCE [LARGE SCALE GENOMIC DNA]</scope>
    <source>
        <strain evidence="1">Navoj_Jal97</strain>
        <tissue evidence="1">Whole organism</tissue>
    </source>
</reference>
<evidence type="ECO:0000313" key="1">
    <source>
        <dbReference type="EMBL" id="TDG38245.1"/>
    </source>
</evidence>
<organism evidence="1 2">
    <name type="scientific">Drosophila navojoa</name>
    <name type="common">Fruit fly</name>
    <dbReference type="NCBI Taxonomy" id="7232"/>
    <lineage>
        <taxon>Eukaryota</taxon>
        <taxon>Metazoa</taxon>
        <taxon>Ecdysozoa</taxon>
        <taxon>Arthropoda</taxon>
        <taxon>Hexapoda</taxon>
        <taxon>Insecta</taxon>
        <taxon>Pterygota</taxon>
        <taxon>Neoptera</taxon>
        <taxon>Endopterygota</taxon>
        <taxon>Diptera</taxon>
        <taxon>Brachycera</taxon>
        <taxon>Muscomorpha</taxon>
        <taxon>Ephydroidea</taxon>
        <taxon>Drosophilidae</taxon>
        <taxon>Drosophila</taxon>
    </lineage>
</organism>
<dbReference type="AlphaFoldDB" id="A0A484ARQ0"/>
<accession>A0A484ARQ0</accession>
<proteinExistence type="predicted"/>
<gene>
    <name evidence="1" type="ORF">AWZ03_015333</name>
</gene>
<protein>
    <submittedName>
        <fullName evidence="1">Uncharacterized protein</fullName>
    </submittedName>
</protein>
<dbReference type="Proteomes" id="UP000295192">
    <property type="component" value="Unassembled WGS sequence"/>
</dbReference>
<dbReference type="EMBL" id="LSRL02007021">
    <property type="protein sequence ID" value="TDG38245.1"/>
    <property type="molecule type" value="Genomic_DNA"/>
</dbReference>
<name>A0A484ARQ0_DRONA</name>
<evidence type="ECO:0000313" key="2">
    <source>
        <dbReference type="Proteomes" id="UP000295192"/>
    </source>
</evidence>